<organism evidence="4 5">
    <name type="scientific">Tothia fuscella</name>
    <dbReference type="NCBI Taxonomy" id="1048955"/>
    <lineage>
        <taxon>Eukaryota</taxon>
        <taxon>Fungi</taxon>
        <taxon>Dikarya</taxon>
        <taxon>Ascomycota</taxon>
        <taxon>Pezizomycotina</taxon>
        <taxon>Dothideomycetes</taxon>
        <taxon>Pleosporomycetidae</taxon>
        <taxon>Venturiales</taxon>
        <taxon>Cylindrosympodiaceae</taxon>
        <taxon>Tothia</taxon>
    </lineage>
</organism>
<accession>A0A9P4NR71</accession>
<dbReference type="PROSITE" id="PS50003">
    <property type="entry name" value="PH_DOMAIN"/>
    <property type="match status" value="1"/>
</dbReference>
<name>A0A9P4NR71_9PEZI</name>
<dbReference type="SUPFAM" id="SSF47769">
    <property type="entry name" value="SAM/Pointed domain"/>
    <property type="match status" value="1"/>
</dbReference>
<dbReference type="SMART" id="SM00233">
    <property type="entry name" value="PH"/>
    <property type="match status" value="1"/>
</dbReference>
<evidence type="ECO:0000259" key="2">
    <source>
        <dbReference type="PROSITE" id="PS50003"/>
    </source>
</evidence>
<dbReference type="CDD" id="cd09535">
    <property type="entry name" value="SAM_BOI-like_fungal"/>
    <property type="match status" value="1"/>
</dbReference>
<feature type="domain" description="PH" evidence="2">
    <location>
        <begin position="655"/>
        <end position="779"/>
    </location>
</feature>
<evidence type="ECO:0000313" key="4">
    <source>
        <dbReference type="EMBL" id="KAF2429824.1"/>
    </source>
</evidence>
<dbReference type="Proteomes" id="UP000800235">
    <property type="component" value="Unassembled WGS sequence"/>
</dbReference>
<proteinExistence type="predicted"/>
<dbReference type="InterPro" id="IPR011993">
    <property type="entry name" value="PH-like_dom_sf"/>
</dbReference>
<dbReference type="Pfam" id="PF07647">
    <property type="entry name" value="SAM_2"/>
    <property type="match status" value="1"/>
</dbReference>
<feature type="domain" description="SAM" evidence="3">
    <location>
        <begin position="213"/>
        <end position="277"/>
    </location>
</feature>
<dbReference type="PROSITE" id="PS50105">
    <property type="entry name" value="SAM_DOMAIN"/>
    <property type="match status" value="1"/>
</dbReference>
<feature type="compositionally biased region" description="Polar residues" evidence="1">
    <location>
        <begin position="105"/>
        <end position="124"/>
    </location>
</feature>
<dbReference type="EMBL" id="MU007043">
    <property type="protein sequence ID" value="KAF2429824.1"/>
    <property type="molecule type" value="Genomic_DNA"/>
</dbReference>
<feature type="region of interest" description="Disordered" evidence="1">
    <location>
        <begin position="300"/>
        <end position="335"/>
    </location>
</feature>
<evidence type="ECO:0000259" key="3">
    <source>
        <dbReference type="PROSITE" id="PS50105"/>
    </source>
</evidence>
<dbReference type="OrthoDB" id="422827at2759"/>
<dbReference type="SUPFAM" id="SSF50729">
    <property type="entry name" value="PH domain-like"/>
    <property type="match status" value="1"/>
</dbReference>
<evidence type="ECO:0000313" key="5">
    <source>
        <dbReference type="Proteomes" id="UP000800235"/>
    </source>
</evidence>
<protein>
    <submittedName>
        <fullName evidence="4">Uncharacterized protein</fullName>
    </submittedName>
</protein>
<feature type="compositionally biased region" description="Basic residues" evidence="1">
    <location>
        <begin position="320"/>
        <end position="329"/>
    </location>
</feature>
<evidence type="ECO:0000256" key="1">
    <source>
        <dbReference type="SAM" id="MobiDB-lite"/>
    </source>
</evidence>
<dbReference type="Pfam" id="PF00169">
    <property type="entry name" value="PH"/>
    <property type="match status" value="1"/>
</dbReference>
<dbReference type="InterPro" id="IPR013761">
    <property type="entry name" value="SAM/pointed_sf"/>
</dbReference>
<feature type="region of interest" description="Disordered" evidence="1">
    <location>
        <begin position="610"/>
        <end position="654"/>
    </location>
</feature>
<feature type="region of interest" description="Disordered" evidence="1">
    <location>
        <begin position="63"/>
        <end position="138"/>
    </location>
</feature>
<dbReference type="AlphaFoldDB" id="A0A9P4NR71"/>
<gene>
    <name evidence="4" type="ORF">EJ08DRAFT_634589</name>
</gene>
<sequence>MASLPPLSPLEGTVEMFSRGKPQPIFTIDTQLANRISQLSIVPELDTPSTLLELPEEQRFEKARPISEVTEIYGEDDDGDDENLSEFEEDSEGNSYDSEYDGRRSQTTISSFDEVQTPHSTRASTFLHAQRKSVEGPRGPHLFRASYSSVSSLDYALQLSPIISRHHDLRIDTAYTGTTPTTITSAAAFTTSAIQAWKEDSPRDSINDSPRTWSTSQVAFWMATSGIDAATVEKFDFHDISGAVLMDLEFHDLKELDIESFGKRHDVWNKICGLREGDGRISPVPTPFEDTSPKKYSHCKSSSRDNLCDATTTPNTPLAGRRRRRKYRRNGNEPITPAESVSIVAIEQLIPKPHKCEKGENCSKWKKQQRLLRRLHEEHGLPISPENGGHIFMTGDPGNAFQAPNILSHVRPASEAEPSVVGPSVVASSDLLGPGHYPHIALQEDSLRQLEQRDAQENVKQFLNFQHMEATSMGLPPMLAADDSAQEPLEMFPAFKPPQSTPMPLATLQTLPRLQIPRANSANGLIDMYTGVEMVADPFSAFSPCHTAIASPGGPYRFGTPATEMNVPLTAINLGPLSREVTQSVPPNMQYRDPVVQRASTTLPSLRENEVFSASVESSSSRRSSNTLDSDRSIPKEGSIRTSSSESIPDPRYEGVTHAGWMKKRKTKMLRHEWNDAHFRLRDNHLAMHRNDIPQSAILESLNIDQYSVGCSTIASNKLSTKIKALKIASGKERSTTGDAAFEFQLVPDLVHKGKTHHFAVKSKDERIDWMRELMLAKAMKAKRDGFEVELNGVGQ</sequence>
<feature type="compositionally biased region" description="Basic and acidic residues" evidence="1">
    <location>
        <begin position="629"/>
        <end position="639"/>
    </location>
</feature>
<dbReference type="InterPro" id="IPR001660">
    <property type="entry name" value="SAM"/>
</dbReference>
<comment type="caution">
    <text evidence="4">The sequence shown here is derived from an EMBL/GenBank/DDBJ whole genome shotgun (WGS) entry which is preliminary data.</text>
</comment>
<feature type="compositionally biased region" description="Acidic residues" evidence="1">
    <location>
        <begin position="73"/>
        <end position="92"/>
    </location>
</feature>
<dbReference type="Gene3D" id="2.30.29.30">
    <property type="entry name" value="Pleckstrin-homology domain (PH domain)/Phosphotyrosine-binding domain (PTB)"/>
    <property type="match status" value="1"/>
</dbReference>
<dbReference type="Gene3D" id="1.10.150.50">
    <property type="entry name" value="Transcription Factor, Ets-1"/>
    <property type="match status" value="1"/>
</dbReference>
<reference evidence="4" key="1">
    <citation type="journal article" date="2020" name="Stud. Mycol.">
        <title>101 Dothideomycetes genomes: a test case for predicting lifestyles and emergence of pathogens.</title>
        <authorList>
            <person name="Haridas S."/>
            <person name="Albert R."/>
            <person name="Binder M."/>
            <person name="Bloem J."/>
            <person name="Labutti K."/>
            <person name="Salamov A."/>
            <person name="Andreopoulos B."/>
            <person name="Baker S."/>
            <person name="Barry K."/>
            <person name="Bills G."/>
            <person name="Bluhm B."/>
            <person name="Cannon C."/>
            <person name="Castanera R."/>
            <person name="Culley D."/>
            <person name="Daum C."/>
            <person name="Ezra D."/>
            <person name="Gonzalez J."/>
            <person name="Henrissat B."/>
            <person name="Kuo A."/>
            <person name="Liang C."/>
            <person name="Lipzen A."/>
            <person name="Lutzoni F."/>
            <person name="Magnuson J."/>
            <person name="Mondo S."/>
            <person name="Nolan M."/>
            <person name="Ohm R."/>
            <person name="Pangilinan J."/>
            <person name="Park H.-J."/>
            <person name="Ramirez L."/>
            <person name="Alfaro M."/>
            <person name="Sun H."/>
            <person name="Tritt A."/>
            <person name="Yoshinaga Y."/>
            <person name="Zwiers L.-H."/>
            <person name="Turgeon B."/>
            <person name="Goodwin S."/>
            <person name="Spatafora J."/>
            <person name="Crous P."/>
            <person name="Grigoriev I."/>
        </authorList>
    </citation>
    <scope>NUCLEOTIDE SEQUENCE</scope>
    <source>
        <strain evidence="4">CBS 130266</strain>
    </source>
</reference>
<keyword evidence="5" id="KW-1185">Reference proteome</keyword>
<dbReference type="InterPro" id="IPR001849">
    <property type="entry name" value="PH_domain"/>
</dbReference>
<feature type="compositionally biased region" description="Low complexity" evidence="1">
    <location>
        <begin position="613"/>
        <end position="628"/>
    </location>
</feature>